<sequence>MGPVCVRELVLWSLLACLAWLSVGLAGADGRVFLLESRNGSDIGFEAASSACGDQGARMASAMELRHAVVECAFSACARGWLTGPSIGTTVCRSISGSLRAVDMQVENVTETYERLAVFCVKDTGAPCGGPPSFPNSRLQGQTGLELGDELLYACNPGYVLPNGETAFSLLCDSCGEWYGLVQLCVKDKAEAFIDYEDKLPDDHHLYDGLEEVHRVSMMPRPTDHGEEEESTPEPDHLEPVMVVEAIDKIEKNSAVSVTEPPVSQLSQKHMFWFPSEAFQEEEHPLITTGTPIKDPNQDENYISVKTGEDQSETEITTEDHDGGYMTQPPTDKPASHGVSSTVESWLDGYPVPQEEERAAGGSIGETVPGQGVDMESATDSLKVEDFKSVTDIPKEVGLGGGVHSHQEEPTESVSEMPEEQEFSKVTNHQDVGLKNVTESPGEKSYGEEFYNQEEEFHSVTDMPQAEVSDVVPVLSEERYFSTEAPTVKEVEGEAKRPVEVEHEKEDDESKDSQFHGIIDRANDVELSPTPLISHTQITAGLDETTLKNTPSTAPENVSTSQEGMGFEHTTTPSGMAPTDSTPASPVHVISNVATATVSVSWETKDLGHFVDQTPTGGDDDDDVFVETHENQSVMEGDVDRSLDQPEDNGSCTVHPCHLAGHGPTIAAIIVGIVAAIVGVALGVWCYKRRQQKTSHYQLNGTNRQTQCIELQQTV</sequence>
<dbReference type="Proteomes" id="UP000830395">
    <property type="component" value="Chromosome 23"/>
</dbReference>
<reference evidence="1" key="1">
    <citation type="submission" date="2020-02" db="EMBL/GenBank/DDBJ databases">
        <title>Genome sequencing of the panga catfish, Pangasius djambal.</title>
        <authorList>
            <person name="Wen M."/>
            <person name="Zahm M."/>
            <person name="Roques C."/>
            <person name="Cabau C."/>
            <person name="Klopp C."/>
            <person name="Donnadieu C."/>
            <person name="Jouanno E."/>
            <person name="Avarre J.-C."/>
            <person name="Campet M."/>
            <person name="Ha T."/>
            <person name="Dugue R."/>
            <person name="Lampietro C."/>
            <person name="Louis A."/>
            <person name="Herpin A."/>
            <person name="Echchiki A."/>
            <person name="Berthelot C."/>
            <person name="Parey E."/>
            <person name="Roest-Crollius H."/>
            <person name="Braasch I."/>
            <person name="Postlethwait J.H."/>
            <person name="Bobe J."/>
            <person name="Montfort J."/>
            <person name="Bouchez O."/>
            <person name="Begum T."/>
            <person name="Schartl M."/>
            <person name="Gustiano R."/>
            <person name="Guiguen Y."/>
        </authorList>
    </citation>
    <scope>NUCLEOTIDE SEQUENCE</scope>
    <source>
        <strain evidence="1">Pdj_M5554</strain>
    </source>
</reference>
<gene>
    <name evidence="1" type="ORF">PDJAM_G00140360</name>
</gene>
<dbReference type="EMBL" id="CM040997">
    <property type="protein sequence ID" value="MCJ8746318.1"/>
    <property type="molecule type" value="Genomic_DNA"/>
</dbReference>
<comment type="caution">
    <text evidence="1">The sequence shown here is derived from an EMBL/GenBank/DDBJ whole genome shotgun (WGS) entry which is preliminary data.</text>
</comment>
<keyword evidence="2" id="KW-1185">Reference proteome</keyword>
<protein>
    <submittedName>
        <fullName evidence="1">Uncharacterized protein</fullName>
    </submittedName>
</protein>
<accession>A0ACC5ZFL6</accession>
<evidence type="ECO:0000313" key="2">
    <source>
        <dbReference type="Proteomes" id="UP000830395"/>
    </source>
</evidence>
<proteinExistence type="predicted"/>
<name>A0ACC5ZFL6_9TELE</name>
<organism evidence="1 2">
    <name type="scientific">Pangasius djambal</name>
    <dbReference type="NCBI Taxonomy" id="1691987"/>
    <lineage>
        <taxon>Eukaryota</taxon>
        <taxon>Metazoa</taxon>
        <taxon>Chordata</taxon>
        <taxon>Craniata</taxon>
        <taxon>Vertebrata</taxon>
        <taxon>Euteleostomi</taxon>
        <taxon>Actinopterygii</taxon>
        <taxon>Neopterygii</taxon>
        <taxon>Teleostei</taxon>
        <taxon>Ostariophysi</taxon>
        <taxon>Siluriformes</taxon>
        <taxon>Pangasiidae</taxon>
        <taxon>Pangasius</taxon>
    </lineage>
</organism>
<evidence type="ECO:0000313" key="1">
    <source>
        <dbReference type="EMBL" id="MCJ8746318.1"/>
    </source>
</evidence>